<dbReference type="InterPro" id="IPR000032">
    <property type="entry name" value="HPr-like"/>
</dbReference>
<dbReference type="PANTHER" id="PTHR33705">
    <property type="entry name" value="PHOSPHOCARRIER PROTEIN HPR"/>
    <property type="match status" value="1"/>
</dbReference>
<dbReference type="CDD" id="cd00367">
    <property type="entry name" value="PTS-HPr_like"/>
    <property type="match status" value="1"/>
</dbReference>
<keyword evidence="6" id="KW-1185">Reference proteome</keyword>
<dbReference type="PRINTS" id="PR00107">
    <property type="entry name" value="PHOSPHOCPHPR"/>
</dbReference>
<dbReference type="SUPFAM" id="SSF55594">
    <property type="entry name" value="HPr-like"/>
    <property type="match status" value="1"/>
</dbReference>
<feature type="domain" description="HPr" evidence="4">
    <location>
        <begin position="1"/>
        <end position="89"/>
    </location>
</feature>
<organism evidence="5 6">
    <name type="scientific">Paenibacillus chartarius</name>
    <dbReference type="NCBI Taxonomy" id="747481"/>
    <lineage>
        <taxon>Bacteria</taxon>
        <taxon>Bacillati</taxon>
        <taxon>Bacillota</taxon>
        <taxon>Bacilli</taxon>
        <taxon>Bacillales</taxon>
        <taxon>Paenibacillaceae</taxon>
        <taxon>Paenibacillus</taxon>
    </lineage>
</organism>
<proteinExistence type="predicted"/>
<name>A0ABV6DPR5_9BACL</name>
<gene>
    <name evidence="5" type="ORF">ACFFK0_19210</name>
</gene>
<evidence type="ECO:0000256" key="3">
    <source>
        <dbReference type="ARBA" id="ARBA00022597"/>
    </source>
</evidence>
<keyword evidence="3" id="KW-0762">Sugar transport</keyword>
<dbReference type="PANTHER" id="PTHR33705:SF1">
    <property type="entry name" value="PHOSPHOCARRIER PROTEIN HPR"/>
    <property type="match status" value="1"/>
</dbReference>
<dbReference type="NCBIfam" id="TIGR01003">
    <property type="entry name" value="PTS_HPr_family"/>
    <property type="match status" value="1"/>
</dbReference>
<reference evidence="5 6" key="1">
    <citation type="submission" date="2024-09" db="EMBL/GenBank/DDBJ databases">
        <authorList>
            <person name="Sun Q."/>
            <person name="Mori K."/>
        </authorList>
    </citation>
    <scope>NUCLEOTIDE SEQUENCE [LARGE SCALE GENOMIC DNA]</scope>
    <source>
        <strain evidence="5 6">CCM 7759</strain>
    </source>
</reference>
<evidence type="ECO:0000313" key="6">
    <source>
        <dbReference type="Proteomes" id="UP001589776"/>
    </source>
</evidence>
<comment type="function">
    <text evidence="1">General (non sugar-specific) component of the phosphoenolpyruvate-dependent sugar phosphotransferase system (sugar PTS). This major carbohydrate active-transport system catalyzes the phosphorylation of incoming sugar substrates concomitantly with their translocation across the cell membrane. The phosphoryl group from phosphoenolpyruvate (PEP) is transferred to the phosphoryl carrier protein HPr by enzyme I. Phospho-HPr then transfers it to the PTS EIIA domain.</text>
</comment>
<protein>
    <recommendedName>
        <fullName evidence="2">Phosphocarrier protein HPr</fullName>
    </recommendedName>
</protein>
<evidence type="ECO:0000313" key="5">
    <source>
        <dbReference type="EMBL" id="MFC0214563.1"/>
    </source>
</evidence>
<evidence type="ECO:0000259" key="4">
    <source>
        <dbReference type="PROSITE" id="PS51350"/>
    </source>
</evidence>
<evidence type="ECO:0000256" key="2">
    <source>
        <dbReference type="ARBA" id="ARBA00020422"/>
    </source>
</evidence>
<sequence length="89" mass="9596">MVTKTTTIQNEQGFHLRPAQLFTELANKFESELNFSVAGQDDEIDPKSILGLMALGLEKGTAVTVTAEGPDEEQAVNELIALIESGFGE</sequence>
<keyword evidence="3" id="KW-0813">Transport</keyword>
<accession>A0ABV6DPR5</accession>
<dbReference type="PROSITE" id="PS51350">
    <property type="entry name" value="PTS_HPR_DOM"/>
    <property type="match status" value="1"/>
</dbReference>
<comment type="caution">
    <text evidence="5">The sequence shown here is derived from an EMBL/GenBank/DDBJ whole genome shotgun (WGS) entry which is preliminary data.</text>
</comment>
<evidence type="ECO:0000256" key="1">
    <source>
        <dbReference type="ARBA" id="ARBA00003681"/>
    </source>
</evidence>
<dbReference type="EMBL" id="JBHLWN010000076">
    <property type="protein sequence ID" value="MFC0214563.1"/>
    <property type="molecule type" value="Genomic_DNA"/>
</dbReference>
<dbReference type="Proteomes" id="UP001589776">
    <property type="component" value="Unassembled WGS sequence"/>
</dbReference>
<dbReference type="InterPro" id="IPR050399">
    <property type="entry name" value="HPr"/>
</dbReference>
<dbReference type="Pfam" id="PF00381">
    <property type="entry name" value="PTS-HPr"/>
    <property type="match status" value="1"/>
</dbReference>
<dbReference type="InterPro" id="IPR035895">
    <property type="entry name" value="HPr-like_sf"/>
</dbReference>
<dbReference type="RefSeq" id="WP_377471953.1">
    <property type="nucleotide sequence ID" value="NZ_JBHLWN010000076.1"/>
</dbReference>
<dbReference type="Gene3D" id="3.30.1340.10">
    <property type="entry name" value="HPr-like"/>
    <property type="match status" value="1"/>
</dbReference>